<dbReference type="InterPro" id="IPR011009">
    <property type="entry name" value="Kinase-like_dom_sf"/>
</dbReference>
<dbReference type="GO" id="GO:0016301">
    <property type="term" value="F:kinase activity"/>
    <property type="evidence" value="ECO:0007669"/>
    <property type="project" value="UniProtKB-KW"/>
</dbReference>
<feature type="domain" description="Protein kinase" evidence="1">
    <location>
        <begin position="22"/>
        <end position="291"/>
    </location>
</feature>
<dbReference type="PANTHER" id="PTHR21310">
    <property type="entry name" value="AMINOGLYCOSIDE PHOSPHOTRANSFERASE-RELATED-RELATED"/>
    <property type="match status" value="1"/>
</dbReference>
<dbReference type="PROSITE" id="PS00109">
    <property type="entry name" value="PROTEIN_KINASE_TYR"/>
    <property type="match status" value="1"/>
</dbReference>
<dbReference type="Gene3D" id="3.90.1200.10">
    <property type="match status" value="1"/>
</dbReference>
<sequence>MDTESADPVRHVLESLSAHRGAELVHRFDHGVGGTSLIALDGSRQVLKAWPASEEDRARLDTSLELADTMRTRGVAVPRVLERGEVGGVGYALYEHLPGAWSDQLGPEAMDGLVQIVDAERDAAPHPNPGWHDELRRMLARGDASFDIDPQALLAAPAAARVLEEARRRLDACAAGSLRTADIVHGDFAPENVLLHEGRVVGVVDWERARIGDAGIDLVGAIFDLEIWEKAAAGPRRRLWTAASERMPPEALAAYVGVYAVRYLSWSVGTSMESQVLDLAHRLLERTHDPT</sequence>
<dbReference type="Pfam" id="PF01636">
    <property type="entry name" value="APH"/>
    <property type="match status" value="1"/>
</dbReference>
<name>A0ABS4WVU7_9MICO</name>
<dbReference type="PROSITE" id="PS50011">
    <property type="entry name" value="PROTEIN_KINASE_DOM"/>
    <property type="match status" value="1"/>
</dbReference>
<dbReference type="Proteomes" id="UP001519290">
    <property type="component" value="Unassembled WGS sequence"/>
</dbReference>
<dbReference type="InterPro" id="IPR008266">
    <property type="entry name" value="Tyr_kinase_AS"/>
</dbReference>
<dbReference type="InterPro" id="IPR000719">
    <property type="entry name" value="Prot_kinase_dom"/>
</dbReference>
<evidence type="ECO:0000313" key="3">
    <source>
        <dbReference type="Proteomes" id="UP001519290"/>
    </source>
</evidence>
<dbReference type="InterPro" id="IPR002575">
    <property type="entry name" value="Aminoglycoside_PTrfase"/>
</dbReference>
<proteinExistence type="predicted"/>
<dbReference type="EMBL" id="JAGIOD010000001">
    <property type="protein sequence ID" value="MBP2380331.1"/>
    <property type="molecule type" value="Genomic_DNA"/>
</dbReference>
<evidence type="ECO:0000259" key="1">
    <source>
        <dbReference type="PROSITE" id="PS50011"/>
    </source>
</evidence>
<keyword evidence="2" id="KW-0418">Kinase</keyword>
<gene>
    <name evidence="2" type="ORF">JOF43_000288</name>
</gene>
<organism evidence="2 3">
    <name type="scientific">Brachybacterium sacelli</name>
    <dbReference type="NCBI Taxonomy" id="173364"/>
    <lineage>
        <taxon>Bacteria</taxon>
        <taxon>Bacillati</taxon>
        <taxon>Actinomycetota</taxon>
        <taxon>Actinomycetes</taxon>
        <taxon>Micrococcales</taxon>
        <taxon>Dermabacteraceae</taxon>
        <taxon>Brachybacterium</taxon>
    </lineage>
</organism>
<comment type="caution">
    <text evidence="2">The sequence shown here is derived from an EMBL/GenBank/DDBJ whole genome shotgun (WGS) entry which is preliminary data.</text>
</comment>
<accession>A0ABS4WVU7</accession>
<protein>
    <submittedName>
        <fullName evidence="2">Ser/Thr protein kinase RdoA (MazF antagonist)</fullName>
    </submittedName>
</protein>
<keyword evidence="3" id="KW-1185">Reference proteome</keyword>
<dbReference type="RefSeq" id="WP_209898105.1">
    <property type="nucleotide sequence ID" value="NZ_BAAAJW010000006.1"/>
</dbReference>
<reference evidence="2 3" key="1">
    <citation type="submission" date="2021-03" db="EMBL/GenBank/DDBJ databases">
        <title>Sequencing the genomes of 1000 actinobacteria strains.</title>
        <authorList>
            <person name="Klenk H.-P."/>
        </authorList>
    </citation>
    <scope>NUCLEOTIDE SEQUENCE [LARGE SCALE GENOMIC DNA]</scope>
    <source>
        <strain evidence="2 3">DSM 14566</strain>
    </source>
</reference>
<evidence type="ECO:0000313" key="2">
    <source>
        <dbReference type="EMBL" id="MBP2380331.1"/>
    </source>
</evidence>
<dbReference type="InterPro" id="IPR051678">
    <property type="entry name" value="AGP_Transferase"/>
</dbReference>
<dbReference type="SUPFAM" id="SSF56112">
    <property type="entry name" value="Protein kinase-like (PK-like)"/>
    <property type="match status" value="1"/>
</dbReference>
<keyword evidence="2" id="KW-0808">Transferase</keyword>